<comment type="caution">
    <text evidence="1">The sequence shown here is derived from an EMBL/GenBank/DDBJ whole genome shotgun (WGS) entry which is preliminary data.</text>
</comment>
<sequence length="545" mass="58235">MSGQLFHAVDITVTVPGETTTPEFSRGWGSTPWGALTQRPAPVEATETLRFSDVGYVSDSHGAWPPLVQQAYSLDRRLDLRPDAQAGGESWGALILSSPDGLLDNIIATRVVDHMPVRVRYGWRGRDAIRGCAIDPPEAALQPAFAGLGRSWQPDRQNVEIALTDATAWLDAPAQGLPYDGKGWRNGGADLAGHYPPKLRGRAFNLTPVAIDTIKLVYQVSDAPGTIEALYEGGATGGIVFAGQVADIFAAEPPPGHYVVQSDSSGLWFRLGTRPVWAITLDATGALPDGTKPGGLLTLLRGVLLQDCVLEADLFDPSWETVTQAMNWPGAWYWDGSARITGRDMADTLLSGLGVRLVASSSGTLRPVAVRAPEGEAVAHFGPHNLITVAPVALDDMLDPPPARWRVGYAHAQTVQAAGSGLSPLVTPERQAFIGQADRLASWASPDLRRRYRVPNDPPALVTALGDEQDAVKVATLHAVLWASTRRLRAITVPVDQGYAVDLGDHVTLTLPEHPERTLSGLVVGEQLRPGEATITLQVLVGDQG</sequence>
<dbReference type="EMBL" id="JAMXQU010000013">
    <property type="protein sequence ID" value="MCO6161031.1"/>
    <property type="molecule type" value="Genomic_DNA"/>
</dbReference>
<name>A0ABT1CJV0_9PROT</name>
<accession>A0ABT1CJV0</accession>
<proteinExistence type="predicted"/>
<protein>
    <recommendedName>
        <fullName evidence="3">Tip attachment protein J domain-containing protein</fullName>
    </recommendedName>
</protein>
<gene>
    <name evidence="1" type="ORF">NF685_13405</name>
</gene>
<organism evidence="1 2">
    <name type="scientific">Asaia lannensis NBRC 102526</name>
    <dbReference type="NCBI Taxonomy" id="1307926"/>
    <lineage>
        <taxon>Bacteria</taxon>
        <taxon>Pseudomonadati</taxon>
        <taxon>Pseudomonadota</taxon>
        <taxon>Alphaproteobacteria</taxon>
        <taxon>Acetobacterales</taxon>
        <taxon>Acetobacteraceae</taxon>
        <taxon>Asaia</taxon>
    </lineage>
</organism>
<keyword evidence="2" id="KW-1185">Reference proteome</keyword>
<evidence type="ECO:0008006" key="3">
    <source>
        <dbReference type="Google" id="ProtNLM"/>
    </source>
</evidence>
<evidence type="ECO:0000313" key="2">
    <source>
        <dbReference type="Proteomes" id="UP001523401"/>
    </source>
</evidence>
<reference evidence="1 2" key="1">
    <citation type="submission" date="2022-06" db="EMBL/GenBank/DDBJ databases">
        <title>Whole-genome of Asaia lannensis strain LMG 27011T.</title>
        <authorList>
            <person name="Sombolestani A."/>
        </authorList>
    </citation>
    <scope>NUCLEOTIDE SEQUENCE [LARGE SCALE GENOMIC DNA]</scope>
    <source>
        <strain evidence="1 2">NBRC 102526</strain>
    </source>
</reference>
<dbReference type="Proteomes" id="UP001523401">
    <property type="component" value="Unassembled WGS sequence"/>
</dbReference>
<dbReference type="RefSeq" id="WP_252850014.1">
    <property type="nucleotide sequence ID" value="NZ_BAPW01000008.1"/>
</dbReference>
<evidence type="ECO:0000313" key="1">
    <source>
        <dbReference type="EMBL" id="MCO6161031.1"/>
    </source>
</evidence>